<dbReference type="AlphaFoldDB" id="A0A1E7EMS5"/>
<keyword evidence="2" id="KW-1185">Reference proteome</keyword>
<protein>
    <submittedName>
        <fullName evidence="1">Uncharacterized protein</fullName>
    </submittedName>
</protein>
<organism evidence="1 2">
    <name type="scientific">Fragilariopsis cylindrus CCMP1102</name>
    <dbReference type="NCBI Taxonomy" id="635003"/>
    <lineage>
        <taxon>Eukaryota</taxon>
        <taxon>Sar</taxon>
        <taxon>Stramenopiles</taxon>
        <taxon>Ochrophyta</taxon>
        <taxon>Bacillariophyta</taxon>
        <taxon>Bacillariophyceae</taxon>
        <taxon>Bacillariophycidae</taxon>
        <taxon>Bacillariales</taxon>
        <taxon>Bacillariaceae</taxon>
        <taxon>Fragilariopsis</taxon>
    </lineage>
</organism>
<dbReference type="Proteomes" id="UP000095751">
    <property type="component" value="Unassembled WGS sequence"/>
</dbReference>
<dbReference type="KEGG" id="fcy:FRACYDRAFT_272041"/>
<reference evidence="1 2" key="1">
    <citation type="submission" date="2016-09" db="EMBL/GenBank/DDBJ databases">
        <title>Extensive genetic diversity and differential bi-allelic expression allows diatom success in the polar Southern Ocean.</title>
        <authorList>
            <consortium name="DOE Joint Genome Institute"/>
            <person name="Mock T."/>
            <person name="Otillar R.P."/>
            <person name="Strauss J."/>
            <person name="Dupont C."/>
            <person name="Frickenhaus S."/>
            <person name="Maumus F."/>
            <person name="Mcmullan M."/>
            <person name="Sanges R."/>
            <person name="Schmutz J."/>
            <person name="Toseland A."/>
            <person name="Valas R."/>
            <person name="Veluchamy A."/>
            <person name="Ward B.J."/>
            <person name="Allen A."/>
            <person name="Barry K."/>
            <person name="Falciatore A."/>
            <person name="Ferrante M."/>
            <person name="Fortunato A.E."/>
            <person name="Gloeckner G."/>
            <person name="Gruber A."/>
            <person name="Hipkin R."/>
            <person name="Janech M."/>
            <person name="Kroth P."/>
            <person name="Leese F."/>
            <person name="Lindquist E."/>
            <person name="Lyon B.R."/>
            <person name="Martin J."/>
            <person name="Mayer C."/>
            <person name="Parker M."/>
            <person name="Quesneville H."/>
            <person name="Raymond J."/>
            <person name="Uhlig C."/>
            <person name="Valentin K.U."/>
            <person name="Worden A.Z."/>
            <person name="Armbrust E.V."/>
            <person name="Bowler C."/>
            <person name="Green B."/>
            <person name="Moulton V."/>
            <person name="Van Oosterhout C."/>
            <person name="Grigoriev I."/>
        </authorList>
    </citation>
    <scope>NUCLEOTIDE SEQUENCE [LARGE SCALE GENOMIC DNA]</scope>
    <source>
        <strain evidence="1 2">CCMP1102</strain>
    </source>
</reference>
<evidence type="ECO:0000313" key="2">
    <source>
        <dbReference type="Proteomes" id="UP000095751"/>
    </source>
</evidence>
<sequence length="74" mass="7808">MKEELKKESEAVTAAAKAAIHSCSAGPFTCTYNNDTTGDTDHSNNEADNIEIDIDGSVTGVMPSSRILSNQASF</sequence>
<evidence type="ECO:0000313" key="1">
    <source>
        <dbReference type="EMBL" id="OEU07211.1"/>
    </source>
</evidence>
<gene>
    <name evidence="1" type="ORF">FRACYDRAFT_272041</name>
</gene>
<accession>A0A1E7EMS5</accession>
<dbReference type="EMBL" id="KV784388">
    <property type="protein sequence ID" value="OEU07211.1"/>
    <property type="molecule type" value="Genomic_DNA"/>
</dbReference>
<proteinExistence type="predicted"/>
<name>A0A1E7EMS5_9STRA</name>
<dbReference type="InParanoid" id="A0A1E7EMS5"/>